<protein>
    <recommendedName>
        <fullName evidence="3">DUF1015 domain-containing protein</fullName>
    </recommendedName>
</protein>
<dbReference type="OrthoDB" id="9781616at2"/>
<dbReference type="InterPro" id="IPR008323">
    <property type="entry name" value="UCP033563"/>
</dbReference>
<dbReference type="Pfam" id="PF06245">
    <property type="entry name" value="DUF1015"/>
    <property type="match status" value="1"/>
</dbReference>
<name>A0A0G3EAZ9_9BACT</name>
<keyword evidence="2" id="KW-1185">Reference proteome</keyword>
<evidence type="ECO:0000313" key="1">
    <source>
        <dbReference type="EMBL" id="AKJ63448.1"/>
    </source>
</evidence>
<evidence type="ECO:0000313" key="2">
    <source>
        <dbReference type="Proteomes" id="UP000035268"/>
    </source>
</evidence>
<accession>A0A0G3EAZ9</accession>
<proteinExistence type="predicted"/>
<reference evidence="1 2" key="2">
    <citation type="journal article" date="2016" name="ISME J.">
        <title>Characterization of the first cultured representative of Verrucomicrobia subdivision 5 indicates the proposal of a novel phylum.</title>
        <authorList>
            <person name="Spring S."/>
            <person name="Bunk B."/>
            <person name="Sproer C."/>
            <person name="Schumann P."/>
            <person name="Rohde M."/>
            <person name="Tindall B.J."/>
            <person name="Klenk H.P."/>
        </authorList>
    </citation>
    <scope>NUCLEOTIDE SEQUENCE [LARGE SCALE GENOMIC DNA]</scope>
    <source>
        <strain evidence="1 2">L21-Fru-AB</strain>
    </source>
</reference>
<organism evidence="1 2">
    <name type="scientific">Kiritimatiella glycovorans</name>
    <dbReference type="NCBI Taxonomy" id="1307763"/>
    <lineage>
        <taxon>Bacteria</taxon>
        <taxon>Pseudomonadati</taxon>
        <taxon>Kiritimatiellota</taxon>
        <taxon>Kiritimatiellia</taxon>
        <taxon>Kiritimatiellales</taxon>
        <taxon>Kiritimatiellaceae</taxon>
        <taxon>Kiritimatiella</taxon>
    </lineage>
</organism>
<dbReference type="AlphaFoldDB" id="A0A0G3EAZ9"/>
<reference evidence="2" key="1">
    <citation type="submission" date="2015-02" db="EMBL/GenBank/DDBJ databases">
        <title>Description and complete genome sequence of the first cultured representative of the subdivision 5 of the Verrucomicrobia phylum.</title>
        <authorList>
            <person name="Spring S."/>
            <person name="Bunk B."/>
            <person name="Sproer C."/>
            <person name="Klenk H.-P."/>
        </authorList>
    </citation>
    <scope>NUCLEOTIDE SEQUENCE [LARGE SCALE GENOMIC DNA]</scope>
    <source>
        <strain evidence="2">L21-Fru-AB</strain>
    </source>
</reference>
<gene>
    <name evidence="1" type="ORF">L21SP4_00164</name>
</gene>
<sequence>MDIQPFHAWRPKAGQEHRVAAPPYDVVTADEARELAGDNPHCFLHVTRAEIDLPANIEPYSDEVYLRGRDNLDRMKREHVLERDAEPSLYLYSQSDETHEQNGLVAACHVRDYVEGRIRIHEKTRAAKEADRVRCIDTQNAQTGPVFLAYRGREDLNRRAAELKTHEPIFTLETPEGVTHRAWAIPDPDAWVEAFADIPEVFVADGHHRAAAASAVAARRLEARGGEQPFAPDQYMMAVLFPAEQLCILPYNRIVRRLPADSAAFLDKLNEVCAIEPLDAQRTPEHGRFLCYIDGSWHRLTPRTEAPEDDPVARLDVSRLQDAILAPLLGVEDPRTDENIDFVGGKGSPEKIKAMVDGGEAALGFSLHPTTMDDLMAVAEAGRLMPPKSTWFEPKLLSGLFVHTLEE</sequence>
<evidence type="ECO:0008006" key="3">
    <source>
        <dbReference type="Google" id="ProtNLM"/>
    </source>
</evidence>
<dbReference type="RefSeq" id="WP_052880875.1">
    <property type="nucleotide sequence ID" value="NZ_CP010904.1"/>
</dbReference>
<dbReference type="Proteomes" id="UP000035268">
    <property type="component" value="Chromosome"/>
</dbReference>
<dbReference type="KEGG" id="vbl:L21SP4_00164"/>
<dbReference type="PIRSF" id="PIRSF033563">
    <property type="entry name" value="UCP033563"/>
    <property type="match status" value="1"/>
</dbReference>
<dbReference type="PANTHER" id="PTHR36454">
    <property type="entry name" value="LMO2823 PROTEIN"/>
    <property type="match status" value="1"/>
</dbReference>
<dbReference type="PANTHER" id="PTHR36454:SF1">
    <property type="entry name" value="DUF1015 DOMAIN-CONTAINING PROTEIN"/>
    <property type="match status" value="1"/>
</dbReference>
<dbReference type="EMBL" id="CP010904">
    <property type="protein sequence ID" value="AKJ63448.1"/>
    <property type="molecule type" value="Genomic_DNA"/>
</dbReference>
<dbReference type="PATRIC" id="fig|1609981.3.peg.173"/>